<keyword evidence="1" id="KW-0812">Transmembrane</keyword>
<protein>
    <submittedName>
        <fullName evidence="2">Bacteriocin-associated protein</fullName>
    </submittedName>
</protein>
<proteinExistence type="predicted"/>
<organism evidence="2 3">
    <name type="scientific">Streptococcus oriscaviae</name>
    <dbReference type="NCBI Taxonomy" id="2781599"/>
    <lineage>
        <taxon>Bacteria</taxon>
        <taxon>Bacillati</taxon>
        <taxon>Bacillota</taxon>
        <taxon>Bacilli</taxon>
        <taxon>Lactobacillales</taxon>
        <taxon>Streptococcaceae</taxon>
        <taxon>Streptococcus</taxon>
    </lineage>
</organism>
<dbReference type="RefSeq" id="WP_212570692.1">
    <property type="nucleotide sequence ID" value="NZ_CP073084.1"/>
</dbReference>
<dbReference type="Proteomes" id="UP000677616">
    <property type="component" value="Chromosome"/>
</dbReference>
<keyword evidence="1" id="KW-1133">Transmembrane helix</keyword>
<sequence length="371" mass="41218">MKRVFVVLSNLLTGLFFVWILTIWSDTYVSYYYPNVAVLSSSPDSSFTRVSEELTELATETDSLIAIQHQDPGSSGSPVFSYTPFGRGELPDGLTEKHLEEAANSSLITNYFVFRGNVDVEHLKDRLSQAGLMNLHAYRPSGLNTLANLFSSGFQRICLLIFFLTFGALSLISQIRSMRTAGIRLISGESRWKIFLRPLRQDLVNALAGCVAGLGLALILGQMVSLPFVTFYPLGLGLLVYNLCLLMISLLFASLFTVTIKKVHLMQVIKGQIPVKGIIGLILVGQLLAITIVATGANRTLIYSQAWKQQEQGQHVWNKESDLISLSMGREGVEPRQDQKEVIKKQKIWFALVDQAVSEQKAFLSQHNIEG</sequence>
<feature type="transmembrane region" description="Helical" evidence="1">
    <location>
        <begin position="277"/>
        <end position="297"/>
    </location>
</feature>
<reference evidence="2 3" key="1">
    <citation type="submission" date="2021-04" db="EMBL/GenBank/DDBJ databases">
        <title>Complete genome sequence of a novel Streptococcus species.</title>
        <authorList>
            <person name="Teng J.L.L."/>
        </authorList>
    </citation>
    <scope>NUCLEOTIDE SEQUENCE [LARGE SCALE GENOMIC DNA]</scope>
    <source>
        <strain evidence="2 3">HKU75</strain>
    </source>
</reference>
<feature type="transmembrane region" description="Helical" evidence="1">
    <location>
        <begin position="231"/>
        <end position="256"/>
    </location>
</feature>
<feature type="transmembrane region" description="Helical" evidence="1">
    <location>
        <begin position="5"/>
        <end position="24"/>
    </location>
</feature>
<gene>
    <name evidence="2" type="ORF">INT76_10695</name>
</gene>
<accession>A0ABX7YM20</accession>
<name>A0ABX7YM20_9STRE</name>
<keyword evidence="1" id="KW-0472">Membrane</keyword>
<dbReference type="EMBL" id="CP073084">
    <property type="protein sequence ID" value="QUE54264.1"/>
    <property type="molecule type" value="Genomic_DNA"/>
</dbReference>
<feature type="transmembrane region" description="Helical" evidence="1">
    <location>
        <begin position="203"/>
        <end position="225"/>
    </location>
</feature>
<keyword evidence="3" id="KW-1185">Reference proteome</keyword>
<evidence type="ECO:0000313" key="2">
    <source>
        <dbReference type="EMBL" id="QUE54264.1"/>
    </source>
</evidence>
<evidence type="ECO:0000313" key="3">
    <source>
        <dbReference type="Proteomes" id="UP000677616"/>
    </source>
</evidence>
<evidence type="ECO:0000256" key="1">
    <source>
        <dbReference type="SAM" id="Phobius"/>
    </source>
</evidence>
<feature type="transmembrane region" description="Helical" evidence="1">
    <location>
        <begin position="153"/>
        <end position="172"/>
    </location>
</feature>